<dbReference type="InParanoid" id="A0A1X7U0Y4"/>
<dbReference type="OrthoDB" id="691673at2759"/>
<evidence type="ECO:0000313" key="2">
    <source>
        <dbReference type="EnsemblMetazoa" id="Aqu2.1.21136_001"/>
    </source>
</evidence>
<accession>A0A1X7U0Y4</accession>
<dbReference type="Gene3D" id="1.10.10.60">
    <property type="entry name" value="Homeodomain-like"/>
    <property type="match status" value="1"/>
</dbReference>
<dbReference type="PANTHER" id="PTHR47595:SF1">
    <property type="entry name" value="MYB_SANT-LIKE DNA-BINDING DOMAIN-CONTAINING PROTEIN"/>
    <property type="match status" value="1"/>
</dbReference>
<name>A0A1X7U0Y4_AMPQE</name>
<evidence type="ECO:0000259" key="1">
    <source>
        <dbReference type="Pfam" id="PF13837"/>
    </source>
</evidence>
<proteinExistence type="predicted"/>
<dbReference type="AlphaFoldDB" id="A0A1X7U0Y4"/>
<dbReference type="PANTHER" id="PTHR47595">
    <property type="entry name" value="HEAT SHOCK 70 KDA PROTEIN 14"/>
    <property type="match status" value="1"/>
</dbReference>
<dbReference type="Pfam" id="PF13837">
    <property type="entry name" value="Myb_DNA-bind_4"/>
    <property type="match status" value="1"/>
</dbReference>
<reference evidence="2" key="1">
    <citation type="submission" date="2017-05" db="UniProtKB">
        <authorList>
            <consortium name="EnsemblMetazoa"/>
        </authorList>
    </citation>
    <scope>IDENTIFICATION</scope>
</reference>
<feature type="domain" description="Myb/SANT-like DNA-binding" evidence="1">
    <location>
        <begin position="2"/>
        <end position="70"/>
    </location>
</feature>
<organism evidence="2">
    <name type="scientific">Amphimedon queenslandica</name>
    <name type="common">Sponge</name>
    <dbReference type="NCBI Taxonomy" id="400682"/>
    <lineage>
        <taxon>Eukaryota</taxon>
        <taxon>Metazoa</taxon>
        <taxon>Porifera</taxon>
        <taxon>Demospongiae</taxon>
        <taxon>Heteroscleromorpha</taxon>
        <taxon>Haplosclerida</taxon>
        <taxon>Niphatidae</taxon>
        <taxon>Amphimedon</taxon>
    </lineage>
</organism>
<dbReference type="FunFam" id="1.10.10.60:FF:000032">
    <property type="entry name" value="Zinc finger and SCAN domain-containing 20"/>
    <property type="match status" value="1"/>
</dbReference>
<protein>
    <recommendedName>
        <fullName evidence="1">Myb/SANT-like DNA-binding domain-containing protein</fullName>
    </recommendedName>
</protein>
<dbReference type="eggNOG" id="KOG1721">
    <property type="taxonomic scope" value="Eukaryota"/>
</dbReference>
<dbReference type="EnsemblMetazoa" id="Aqu2.1.21136_001">
    <property type="protein sequence ID" value="Aqu2.1.21136_001"/>
    <property type="gene ID" value="Aqu2.1.21136"/>
</dbReference>
<dbReference type="InterPro" id="IPR044822">
    <property type="entry name" value="Myb_DNA-bind_4"/>
</dbReference>
<sequence length="73" mass="8620">MAWSNQEVKALLSIWGDVSIQTQLDGTKRNNVFLLISKKLQELGHCRDWKQRRCKIKYLKTMYKKVKDHNGVT</sequence>